<reference evidence="2 3" key="1">
    <citation type="submission" date="2018-06" db="EMBL/GenBank/DDBJ databases">
        <title>Isolation of heavy metals resistant Paenibacillus silvae NC2 from Gold-Copper mine in ZiJin, China.</title>
        <authorList>
            <person name="Xu J."/>
            <person name="Mazhar H.S."/>
            <person name="Rensing C."/>
        </authorList>
    </citation>
    <scope>NUCLEOTIDE SEQUENCE [LARGE SCALE GENOMIC DNA]</scope>
    <source>
        <strain evidence="2 3">NC2</strain>
    </source>
</reference>
<organism evidence="2 3">
    <name type="scientific">Paenibacillus silvae</name>
    <dbReference type="NCBI Taxonomy" id="1325358"/>
    <lineage>
        <taxon>Bacteria</taxon>
        <taxon>Bacillati</taxon>
        <taxon>Bacillota</taxon>
        <taxon>Bacilli</taxon>
        <taxon>Bacillales</taxon>
        <taxon>Paenibacillaceae</taxon>
        <taxon>Paenibacillus</taxon>
    </lineage>
</organism>
<proteinExistence type="predicted"/>
<evidence type="ECO:0000313" key="3">
    <source>
        <dbReference type="Proteomes" id="UP000249204"/>
    </source>
</evidence>
<protein>
    <recommendedName>
        <fullName evidence="1">SLH domain-containing protein</fullName>
    </recommendedName>
</protein>
<dbReference type="PROSITE" id="PS51272">
    <property type="entry name" value="SLH"/>
    <property type="match status" value="1"/>
</dbReference>
<evidence type="ECO:0000259" key="1">
    <source>
        <dbReference type="PROSITE" id="PS51272"/>
    </source>
</evidence>
<dbReference type="Pfam" id="PF00395">
    <property type="entry name" value="SLH"/>
    <property type="match status" value="1"/>
</dbReference>
<dbReference type="Proteomes" id="UP000249204">
    <property type="component" value="Unassembled WGS sequence"/>
</dbReference>
<name>A0A2W6NHQ4_9BACL</name>
<dbReference type="EMBL" id="QKWW01000031">
    <property type="protein sequence ID" value="PZT55484.1"/>
    <property type="molecule type" value="Genomic_DNA"/>
</dbReference>
<dbReference type="AlphaFoldDB" id="A0A2W6NHQ4"/>
<feature type="domain" description="SLH" evidence="1">
    <location>
        <begin position="18"/>
        <end position="77"/>
    </location>
</feature>
<sequence length="77" mass="8210">MTVMLVRALGLPVDSKSTLTFEDAEQVPAWAVPYISAAYHAGLVKGTGNNKFNPQAQATRAEVVTLLISASELQPKP</sequence>
<accession>A0A2W6NHQ4</accession>
<gene>
    <name evidence="2" type="ORF">DN757_11945</name>
</gene>
<comment type="caution">
    <text evidence="2">The sequence shown here is derived from an EMBL/GenBank/DDBJ whole genome shotgun (WGS) entry which is preliminary data.</text>
</comment>
<evidence type="ECO:0000313" key="2">
    <source>
        <dbReference type="EMBL" id="PZT55484.1"/>
    </source>
</evidence>
<dbReference type="InterPro" id="IPR001119">
    <property type="entry name" value="SLH_dom"/>
</dbReference>